<dbReference type="Proteomes" id="UP000252893">
    <property type="component" value="Unassembled WGS sequence"/>
</dbReference>
<dbReference type="AlphaFoldDB" id="A0A366E845"/>
<gene>
    <name evidence="3" type="ORF">DFR47_101199</name>
</gene>
<name>A0A366E845_9HYPH</name>
<feature type="transmembrane region" description="Helical" evidence="1">
    <location>
        <begin position="26"/>
        <end position="44"/>
    </location>
</feature>
<evidence type="ECO:0000313" key="3">
    <source>
        <dbReference type="EMBL" id="RBO98600.1"/>
    </source>
</evidence>
<dbReference type="EMBL" id="QNRH01000001">
    <property type="protein sequence ID" value="RBO98600.1"/>
    <property type="molecule type" value="Genomic_DNA"/>
</dbReference>
<evidence type="ECO:0000313" key="4">
    <source>
        <dbReference type="Proteomes" id="UP000252893"/>
    </source>
</evidence>
<organism evidence="3 4">
    <name type="scientific">Pseudochrobactrum asaccharolyticum</name>
    <dbReference type="NCBI Taxonomy" id="354351"/>
    <lineage>
        <taxon>Bacteria</taxon>
        <taxon>Pseudomonadati</taxon>
        <taxon>Pseudomonadota</taxon>
        <taxon>Alphaproteobacteria</taxon>
        <taxon>Hyphomicrobiales</taxon>
        <taxon>Brucellaceae</taxon>
        <taxon>Pseudochrobactrum</taxon>
    </lineage>
</organism>
<accession>A0A366E845</accession>
<reference evidence="3 4" key="1">
    <citation type="submission" date="2018-06" db="EMBL/GenBank/DDBJ databases">
        <title>Genomic Encyclopedia of Type Strains, Phase IV (KMG-IV): sequencing the most valuable type-strain genomes for metagenomic binning, comparative biology and taxonomic classification.</title>
        <authorList>
            <person name="Goeker M."/>
        </authorList>
    </citation>
    <scope>NUCLEOTIDE SEQUENCE [LARGE SCALE GENOMIC DNA]</scope>
    <source>
        <strain evidence="3 4">DSM 25619</strain>
    </source>
</reference>
<evidence type="ECO:0000256" key="1">
    <source>
        <dbReference type="SAM" id="Phobius"/>
    </source>
</evidence>
<keyword evidence="1" id="KW-0472">Membrane</keyword>
<dbReference type="Pfam" id="PF16998">
    <property type="entry name" value="17kDa_Anti_2"/>
    <property type="match status" value="1"/>
</dbReference>
<protein>
    <submittedName>
        <fullName evidence="3">Outer membrane surface antigen</fullName>
    </submittedName>
</protein>
<keyword evidence="4" id="KW-1185">Reference proteome</keyword>
<evidence type="ECO:0000259" key="2">
    <source>
        <dbReference type="Pfam" id="PF16998"/>
    </source>
</evidence>
<sequence length="159" mass="16911">MPVTKTTTELRNNHFLQRMQGVSCRILVVVGAVALLSGCAMSGFDLQKAAPDKTAITGSVNKPPVAEVTDSSKMSDQNTIRNVVSALNFTQWGKTPIPWANPDTGSQGTITTVAEKKTEAGLCREFETSREAFDGAALYRGQACMAQGGAWALTSFAPL</sequence>
<feature type="domain" description="Surface antigen" evidence="2">
    <location>
        <begin position="43"/>
        <end position="158"/>
    </location>
</feature>
<keyword evidence="1" id="KW-0812">Transmembrane</keyword>
<keyword evidence="1" id="KW-1133">Transmembrane helix</keyword>
<proteinExistence type="predicted"/>
<comment type="caution">
    <text evidence="3">The sequence shown here is derived from an EMBL/GenBank/DDBJ whole genome shotgun (WGS) entry which is preliminary data.</text>
</comment>
<dbReference type="InterPro" id="IPR032635">
    <property type="entry name" value="Anti_2"/>
</dbReference>